<dbReference type="PRINTS" id="PR00131">
    <property type="entry name" value="GLHYDRLASE1"/>
</dbReference>
<feature type="signal peptide" evidence="4">
    <location>
        <begin position="1"/>
        <end position="23"/>
    </location>
</feature>
<reference evidence="5" key="1">
    <citation type="submission" date="2020-08" db="EMBL/GenBank/DDBJ databases">
        <title>Plant Genome Project.</title>
        <authorList>
            <person name="Zhang R.-G."/>
        </authorList>
    </citation>
    <scope>NUCLEOTIDE SEQUENCE</scope>
    <source>
        <strain evidence="5">WSP0</strain>
        <tissue evidence="5">Leaf</tissue>
    </source>
</reference>
<comment type="similarity">
    <text evidence="1 3">Belongs to the glycosyl hydrolase 1 family.</text>
</comment>
<feature type="chain" id="PRO_5043899409" description="Beta-glucosidase" evidence="4">
    <location>
        <begin position="24"/>
        <end position="480"/>
    </location>
</feature>
<dbReference type="PROSITE" id="PS00653">
    <property type="entry name" value="GLYCOSYL_HYDROL_F1_2"/>
    <property type="match status" value="1"/>
</dbReference>
<dbReference type="InterPro" id="IPR001360">
    <property type="entry name" value="Glyco_hydro_1"/>
</dbReference>
<name>A0AAV6LRV9_9ERIC</name>
<dbReference type="SUPFAM" id="SSF51445">
    <property type="entry name" value="(Trans)glycosidases"/>
    <property type="match status" value="1"/>
</dbReference>
<accession>A0AAV6LRV9</accession>
<protein>
    <recommendedName>
        <fullName evidence="7">Beta-glucosidase</fullName>
    </recommendedName>
</protein>
<dbReference type="AlphaFoldDB" id="A0AAV6LRV9"/>
<sequence>MVNLSSFPLVSLVLIYLSAPGAILVLCAEEFSRNDFPPDFVFGSGTSAYQVEGAAFEDGRTPSIWDTFAHDGNVHGDTGDIACDGYHKYKEDIQLMVETGLEAYRFSIAWSRLIPNGRGPVNPKGMEYYNNFIDELIRNGIQPHVTLVHSDLPQALEDEYGGWISRKVVKDFTAYADVCFREFGDRILHWSTFNEANIFVLGGYDVGITPPSRCSPPFGAPNCSKGNSSSEPYIAAHNILLAHASAASLYKNKYQVLFVNPLVFGDYPNIVKKNAGTRIPAFTNLESQQIKGSFDFLGLNHYATLYIKDNPNKLKMDIRDFNADMAADMIPMHGDTPPDQFPITPSGLVGVLEYFKQVYGNPPIYIHENGQQTRRNSTLDDMPRVNYLCGFIGGLLDALRNGSNSRGYFTWSFLDVFELLDGYNSAFGLYYVDFDDKDLKRYPKRSAHWYSNFLKGMRIGPDAVFEAETISSLSQSHSSQ</sequence>
<dbReference type="PANTHER" id="PTHR10353">
    <property type="entry name" value="GLYCOSYL HYDROLASE"/>
    <property type="match status" value="1"/>
</dbReference>
<gene>
    <name evidence="5" type="ORF">RHGRI_003052</name>
</gene>
<dbReference type="EMBL" id="JACTNZ010000001">
    <property type="protein sequence ID" value="KAG5567727.1"/>
    <property type="molecule type" value="Genomic_DNA"/>
</dbReference>
<dbReference type="FunFam" id="3.20.20.80:FF:000266">
    <property type="entry name" value="Lactase-like a"/>
    <property type="match status" value="1"/>
</dbReference>
<dbReference type="PANTHER" id="PTHR10353:SF29">
    <property type="entry name" value="BETA-GLUCOSIDASE 11"/>
    <property type="match status" value="1"/>
</dbReference>
<dbReference type="Gene3D" id="3.20.20.80">
    <property type="entry name" value="Glycosidases"/>
    <property type="match status" value="2"/>
</dbReference>
<dbReference type="GO" id="GO:0005975">
    <property type="term" value="P:carbohydrate metabolic process"/>
    <property type="evidence" value="ECO:0007669"/>
    <property type="project" value="InterPro"/>
</dbReference>
<organism evidence="5 6">
    <name type="scientific">Rhododendron griersonianum</name>
    <dbReference type="NCBI Taxonomy" id="479676"/>
    <lineage>
        <taxon>Eukaryota</taxon>
        <taxon>Viridiplantae</taxon>
        <taxon>Streptophyta</taxon>
        <taxon>Embryophyta</taxon>
        <taxon>Tracheophyta</taxon>
        <taxon>Spermatophyta</taxon>
        <taxon>Magnoliopsida</taxon>
        <taxon>eudicotyledons</taxon>
        <taxon>Gunneridae</taxon>
        <taxon>Pentapetalae</taxon>
        <taxon>asterids</taxon>
        <taxon>Ericales</taxon>
        <taxon>Ericaceae</taxon>
        <taxon>Ericoideae</taxon>
        <taxon>Rhodoreae</taxon>
        <taxon>Rhododendron</taxon>
    </lineage>
</organism>
<evidence type="ECO:0000256" key="1">
    <source>
        <dbReference type="ARBA" id="ARBA00010838"/>
    </source>
</evidence>
<dbReference type="GO" id="GO:0008422">
    <property type="term" value="F:beta-glucosidase activity"/>
    <property type="evidence" value="ECO:0007669"/>
    <property type="project" value="TreeGrafter"/>
</dbReference>
<evidence type="ECO:0000256" key="3">
    <source>
        <dbReference type="RuleBase" id="RU003690"/>
    </source>
</evidence>
<evidence type="ECO:0008006" key="7">
    <source>
        <dbReference type="Google" id="ProtNLM"/>
    </source>
</evidence>
<keyword evidence="6" id="KW-1185">Reference proteome</keyword>
<evidence type="ECO:0000256" key="4">
    <source>
        <dbReference type="SAM" id="SignalP"/>
    </source>
</evidence>
<evidence type="ECO:0000256" key="2">
    <source>
        <dbReference type="ARBA" id="ARBA00022801"/>
    </source>
</evidence>
<keyword evidence="4" id="KW-0732">Signal</keyword>
<dbReference type="Proteomes" id="UP000823749">
    <property type="component" value="Chromosome 1"/>
</dbReference>
<comment type="caution">
    <text evidence="5">The sequence shown here is derived from an EMBL/GenBank/DDBJ whole genome shotgun (WGS) entry which is preliminary data.</text>
</comment>
<evidence type="ECO:0000313" key="5">
    <source>
        <dbReference type="EMBL" id="KAG5567727.1"/>
    </source>
</evidence>
<dbReference type="Pfam" id="PF00232">
    <property type="entry name" value="Glyco_hydro_1"/>
    <property type="match status" value="2"/>
</dbReference>
<proteinExistence type="inferred from homology"/>
<dbReference type="InterPro" id="IPR017853">
    <property type="entry name" value="GH"/>
</dbReference>
<evidence type="ECO:0000313" key="6">
    <source>
        <dbReference type="Proteomes" id="UP000823749"/>
    </source>
</evidence>
<keyword evidence="2" id="KW-0378">Hydrolase</keyword>
<dbReference type="InterPro" id="IPR033132">
    <property type="entry name" value="GH_1_N_CS"/>
</dbReference>